<dbReference type="Proteomes" id="UP001139981">
    <property type="component" value="Unassembled WGS sequence"/>
</dbReference>
<sequence length="210" mass="22919">MECDRGSPPPAVAALISMHRSNLLSPEADNDDKNEDHFRNGHSVSASSTPPQCSMPVSSLPPIHTRSPGDSAKYRDDELTGMAGLMELASPEHKHYMRSVDAARYPLPPSYGPATPHNHGHHSHYSHPHQHFVSTADTYSSSTTSTSNSTGSHTVPPALNLSAGAYAAAPYPTPGQQHYSQQHYSQQQQQQYHGQQNYHGVVHSRYPPPN</sequence>
<dbReference type="EMBL" id="JANBVB010001986">
    <property type="protein sequence ID" value="KAJ2888733.1"/>
    <property type="molecule type" value="Genomic_DNA"/>
</dbReference>
<evidence type="ECO:0000313" key="2">
    <source>
        <dbReference type="Proteomes" id="UP001139981"/>
    </source>
</evidence>
<name>A0ACC1LWJ7_9FUNG</name>
<organism evidence="1 2">
    <name type="scientific">Coemansia aciculifera</name>
    <dbReference type="NCBI Taxonomy" id="417176"/>
    <lineage>
        <taxon>Eukaryota</taxon>
        <taxon>Fungi</taxon>
        <taxon>Fungi incertae sedis</taxon>
        <taxon>Zoopagomycota</taxon>
        <taxon>Kickxellomycotina</taxon>
        <taxon>Kickxellomycetes</taxon>
        <taxon>Kickxellales</taxon>
        <taxon>Kickxellaceae</taxon>
        <taxon>Coemansia</taxon>
    </lineage>
</organism>
<evidence type="ECO:0000313" key="1">
    <source>
        <dbReference type="EMBL" id="KAJ2888733.1"/>
    </source>
</evidence>
<proteinExistence type="predicted"/>
<comment type="caution">
    <text evidence="1">The sequence shown here is derived from an EMBL/GenBank/DDBJ whole genome shotgun (WGS) entry which is preliminary data.</text>
</comment>
<reference evidence="1" key="1">
    <citation type="submission" date="2022-07" db="EMBL/GenBank/DDBJ databases">
        <title>Phylogenomic reconstructions and comparative analyses of Kickxellomycotina fungi.</title>
        <authorList>
            <person name="Reynolds N.K."/>
            <person name="Stajich J.E."/>
            <person name="Barry K."/>
            <person name="Grigoriev I.V."/>
            <person name="Crous P."/>
            <person name="Smith M.E."/>
        </authorList>
    </citation>
    <scope>NUCLEOTIDE SEQUENCE</scope>
    <source>
        <strain evidence="1">CBS 190363</strain>
    </source>
</reference>
<accession>A0ACC1LWJ7</accession>
<keyword evidence="2" id="KW-1185">Reference proteome</keyword>
<protein>
    <submittedName>
        <fullName evidence="1">Uncharacterized protein</fullName>
    </submittedName>
</protein>
<feature type="non-terminal residue" evidence="1">
    <location>
        <position position="210"/>
    </location>
</feature>
<gene>
    <name evidence="1" type="ORF">IWW38_004888</name>
</gene>